<dbReference type="Gene3D" id="3.30.429.10">
    <property type="entry name" value="Macrophage Migration Inhibitory Factor"/>
    <property type="match status" value="1"/>
</dbReference>
<feature type="domain" description="4-oxalocrotonate tautomerase-like" evidence="5">
    <location>
        <begin position="2"/>
        <end position="56"/>
    </location>
</feature>
<name>A0A2H0Y1T6_UNCSA</name>
<dbReference type="PANTHER" id="PTHR35530">
    <property type="entry name" value="TAUTOMERASE-RELATED"/>
    <property type="match status" value="1"/>
</dbReference>
<evidence type="ECO:0000256" key="3">
    <source>
        <dbReference type="PIRSR" id="PIRSR618191-1"/>
    </source>
</evidence>
<evidence type="ECO:0000256" key="4">
    <source>
        <dbReference type="RuleBase" id="RU362032"/>
    </source>
</evidence>
<comment type="caution">
    <text evidence="6">The sequence shown here is derived from an EMBL/GenBank/DDBJ whole genome shotgun (WGS) entry which is preliminary data.</text>
</comment>
<dbReference type="InterPro" id="IPR004370">
    <property type="entry name" value="4-OT-like_dom"/>
</dbReference>
<dbReference type="AlphaFoldDB" id="A0A2H0Y1T6"/>
<proteinExistence type="inferred from homology"/>
<evidence type="ECO:0000256" key="1">
    <source>
        <dbReference type="ARBA" id="ARBA00006723"/>
    </source>
</evidence>
<sequence>MPIVNIQMWPGRDKETKKKVIEKVSQTVAETVGCPIEAVTVVIEDIPKENWGFEGKQAV</sequence>
<dbReference type="EMBL" id="PEYM01000004">
    <property type="protein sequence ID" value="PIS31708.1"/>
    <property type="molecule type" value="Genomic_DNA"/>
</dbReference>
<dbReference type="GO" id="GO:0016853">
    <property type="term" value="F:isomerase activity"/>
    <property type="evidence" value="ECO:0007669"/>
    <property type="project" value="UniProtKB-UniRule"/>
</dbReference>
<evidence type="ECO:0000256" key="2">
    <source>
        <dbReference type="ARBA" id="ARBA00023235"/>
    </source>
</evidence>
<feature type="active site" description="Proton acceptor; via imino nitrogen" evidence="3">
    <location>
        <position position="2"/>
    </location>
</feature>
<evidence type="ECO:0000259" key="5">
    <source>
        <dbReference type="Pfam" id="PF01361"/>
    </source>
</evidence>
<dbReference type="InterPro" id="IPR014347">
    <property type="entry name" value="Tautomerase/MIF_sf"/>
</dbReference>
<evidence type="ECO:0000313" key="7">
    <source>
        <dbReference type="Proteomes" id="UP000231343"/>
    </source>
</evidence>
<keyword evidence="2 4" id="KW-0413">Isomerase</keyword>
<comment type="similarity">
    <text evidence="1 4">Belongs to the 4-oxalocrotonate tautomerase family.</text>
</comment>
<accession>A0A2H0Y1T6</accession>
<gene>
    <name evidence="6" type="ORF">COT42_00340</name>
</gene>
<dbReference type="NCBIfam" id="TIGR00013">
    <property type="entry name" value="taut"/>
    <property type="match status" value="1"/>
</dbReference>
<dbReference type="InterPro" id="IPR018191">
    <property type="entry name" value="4-OT"/>
</dbReference>
<dbReference type="PANTHER" id="PTHR35530:SF2">
    <property type="entry name" value="BSL4019 PROTEIN"/>
    <property type="match status" value="1"/>
</dbReference>
<dbReference type="Proteomes" id="UP000231343">
    <property type="component" value="Unassembled WGS sequence"/>
</dbReference>
<evidence type="ECO:0000313" key="6">
    <source>
        <dbReference type="EMBL" id="PIS31708.1"/>
    </source>
</evidence>
<organism evidence="6 7">
    <name type="scientific">Candidatus Saganbacteria bacterium CG08_land_8_20_14_0_20_45_16</name>
    <dbReference type="NCBI Taxonomy" id="2014293"/>
    <lineage>
        <taxon>Bacteria</taxon>
        <taxon>Bacillati</taxon>
        <taxon>Saganbacteria</taxon>
    </lineage>
</organism>
<dbReference type="SUPFAM" id="SSF55331">
    <property type="entry name" value="Tautomerase/MIF"/>
    <property type="match status" value="1"/>
</dbReference>
<protein>
    <recommendedName>
        <fullName evidence="4">Tautomerase</fullName>
        <ecNumber evidence="4">5.3.2.-</ecNumber>
    </recommendedName>
</protein>
<reference evidence="6 7" key="1">
    <citation type="submission" date="2017-09" db="EMBL/GenBank/DDBJ databases">
        <title>Depth-based differentiation of microbial function through sediment-hosted aquifers and enrichment of novel symbionts in the deep terrestrial subsurface.</title>
        <authorList>
            <person name="Probst A.J."/>
            <person name="Ladd B."/>
            <person name="Jarett J.K."/>
            <person name="Geller-Mcgrath D.E."/>
            <person name="Sieber C.M."/>
            <person name="Emerson J.B."/>
            <person name="Anantharaman K."/>
            <person name="Thomas B.C."/>
            <person name="Malmstrom R."/>
            <person name="Stieglmeier M."/>
            <person name="Klingl A."/>
            <person name="Woyke T."/>
            <person name="Ryan C.M."/>
            <person name="Banfield J.F."/>
        </authorList>
    </citation>
    <scope>NUCLEOTIDE SEQUENCE [LARGE SCALE GENOMIC DNA]</scope>
    <source>
        <strain evidence="6">CG08_land_8_20_14_0_20_45_16</strain>
    </source>
</reference>
<dbReference type="Pfam" id="PF01361">
    <property type="entry name" value="Tautomerase"/>
    <property type="match status" value="1"/>
</dbReference>
<dbReference type="EC" id="5.3.2.-" evidence="4"/>